<evidence type="ECO:0000313" key="2">
    <source>
        <dbReference type="EMBL" id="GAI80949.1"/>
    </source>
</evidence>
<proteinExistence type="predicted"/>
<comment type="caution">
    <text evidence="2">The sequence shown here is derived from an EMBL/GenBank/DDBJ whole genome shotgun (WGS) entry which is preliminary data.</text>
</comment>
<dbReference type="InterPro" id="IPR050535">
    <property type="entry name" value="DNA_Repair-Maintenance_Comp"/>
</dbReference>
<name>X1TLP5_9ZZZZ</name>
<protein>
    <recommendedName>
        <fullName evidence="1">Calcineurin-like phosphoesterase domain-containing protein</fullName>
    </recommendedName>
</protein>
<dbReference type="PANTHER" id="PTHR30337:SF0">
    <property type="entry name" value="NUCLEASE SBCCD SUBUNIT D"/>
    <property type="match status" value="1"/>
</dbReference>
<dbReference type="GO" id="GO:0016787">
    <property type="term" value="F:hydrolase activity"/>
    <property type="evidence" value="ECO:0007669"/>
    <property type="project" value="InterPro"/>
</dbReference>
<dbReference type="InterPro" id="IPR004843">
    <property type="entry name" value="Calcineurin-like_PHP"/>
</dbReference>
<gene>
    <name evidence="2" type="ORF">S12H4_14277</name>
</gene>
<organism evidence="2">
    <name type="scientific">marine sediment metagenome</name>
    <dbReference type="NCBI Taxonomy" id="412755"/>
    <lineage>
        <taxon>unclassified sequences</taxon>
        <taxon>metagenomes</taxon>
        <taxon>ecological metagenomes</taxon>
    </lineage>
</organism>
<dbReference type="AlphaFoldDB" id="X1TLP5"/>
<dbReference type="Pfam" id="PF00149">
    <property type="entry name" value="Metallophos"/>
    <property type="match status" value="1"/>
</dbReference>
<sequence length="201" mass="22964">MSSIKFMHLADVHLGKKQYNLAQRYYDYFKAFNTILNKAIEQEVDFILISGDLIDSDERISPAVLKEIITSIKSFQLDSNNRLGREIPIICIEGNHENPFYTDYTWLKVLADLDLLILLSGMYDSKKDRITFEDNSSSSRSGGKVTIRNCTIYGMSYFGSATSELFPLLPKAISKIDDQFTILMMHFGISEYDERKAGIDL</sequence>
<dbReference type="SUPFAM" id="SSF56300">
    <property type="entry name" value="Metallo-dependent phosphatases"/>
    <property type="match status" value="1"/>
</dbReference>
<feature type="domain" description="Calcineurin-like phosphoesterase" evidence="1">
    <location>
        <begin position="4"/>
        <end position="190"/>
    </location>
</feature>
<dbReference type="InterPro" id="IPR029052">
    <property type="entry name" value="Metallo-depent_PP-like"/>
</dbReference>
<evidence type="ECO:0000259" key="1">
    <source>
        <dbReference type="Pfam" id="PF00149"/>
    </source>
</evidence>
<dbReference type="EMBL" id="BARW01006804">
    <property type="protein sequence ID" value="GAI80949.1"/>
    <property type="molecule type" value="Genomic_DNA"/>
</dbReference>
<dbReference type="PANTHER" id="PTHR30337">
    <property type="entry name" value="COMPONENT OF ATP-DEPENDENT DSDNA EXONUCLEASE"/>
    <property type="match status" value="1"/>
</dbReference>
<reference evidence="2" key="1">
    <citation type="journal article" date="2014" name="Front. Microbiol.">
        <title>High frequency of phylogenetically diverse reductive dehalogenase-homologous genes in deep subseafloor sedimentary metagenomes.</title>
        <authorList>
            <person name="Kawai M."/>
            <person name="Futagami T."/>
            <person name="Toyoda A."/>
            <person name="Takaki Y."/>
            <person name="Nishi S."/>
            <person name="Hori S."/>
            <person name="Arai W."/>
            <person name="Tsubouchi T."/>
            <person name="Morono Y."/>
            <person name="Uchiyama I."/>
            <person name="Ito T."/>
            <person name="Fujiyama A."/>
            <person name="Inagaki F."/>
            <person name="Takami H."/>
        </authorList>
    </citation>
    <scope>NUCLEOTIDE SEQUENCE</scope>
    <source>
        <strain evidence="2">Expedition CK06-06</strain>
    </source>
</reference>
<dbReference type="Gene3D" id="3.60.21.10">
    <property type="match status" value="1"/>
</dbReference>
<accession>X1TLP5</accession>